<organism evidence="2 3">
    <name type="scientific">Flavobacterium cupreum</name>
    <dbReference type="NCBI Taxonomy" id="2133766"/>
    <lineage>
        <taxon>Bacteria</taxon>
        <taxon>Pseudomonadati</taxon>
        <taxon>Bacteroidota</taxon>
        <taxon>Flavobacteriia</taxon>
        <taxon>Flavobacteriales</taxon>
        <taxon>Flavobacteriaceae</taxon>
        <taxon>Flavobacterium</taxon>
    </lineage>
</organism>
<dbReference type="InterPro" id="IPR025356">
    <property type="entry name" value="DUF4260"/>
</dbReference>
<gene>
    <name evidence="2" type="ORF">D0817_08605</name>
</gene>
<evidence type="ECO:0000313" key="3">
    <source>
        <dbReference type="Proteomes" id="UP000288102"/>
    </source>
</evidence>
<evidence type="ECO:0000313" key="2">
    <source>
        <dbReference type="EMBL" id="RUT71177.1"/>
    </source>
</evidence>
<dbReference type="Proteomes" id="UP000288102">
    <property type="component" value="Unassembled WGS sequence"/>
</dbReference>
<evidence type="ECO:0000256" key="1">
    <source>
        <dbReference type="SAM" id="Phobius"/>
    </source>
</evidence>
<keyword evidence="1" id="KW-0812">Transmembrane</keyword>
<proteinExistence type="predicted"/>
<dbReference type="RefSeq" id="WP_127337961.1">
    <property type="nucleotide sequence ID" value="NZ_QWDM01000004.1"/>
</dbReference>
<dbReference type="OrthoDB" id="9813911at2"/>
<feature type="transmembrane region" description="Helical" evidence="1">
    <location>
        <begin position="12"/>
        <end position="36"/>
    </location>
</feature>
<dbReference type="Pfam" id="PF14079">
    <property type="entry name" value="DUF4260"/>
    <property type="match status" value="1"/>
</dbReference>
<feature type="transmembrane region" description="Helical" evidence="1">
    <location>
        <begin position="63"/>
        <end position="87"/>
    </location>
</feature>
<keyword evidence="3" id="KW-1185">Reference proteome</keyword>
<sequence>MKTIIKLEELGLFILGIYLFSLLNYEWWWFLTLILAPDLLMLGYLFGNKSGAFFYNFFHHRGIAVLVYLSGIYFQIEILKLAGIILFSHSAMDRMFGYGLKLVTGFQDTHLGKIGKNNTV</sequence>
<keyword evidence="1" id="KW-0472">Membrane</keyword>
<keyword evidence="1" id="KW-1133">Transmembrane helix</keyword>
<comment type="caution">
    <text evidence="2">The sequence shown here is derived from an EMBL/GenBank/DDBJ whole genome shotgun (WGS) entry which is preliminary data.</text>
</comment>
<dbReference type="AlphaFoldDB" id="A0A434A9Z6"/>
<protein>
    <submittedName>
        <fullName evidence="2">DUF4260 family protein</fullName>
    </submittedName>
</protein>
<accession>A0A434A9Z6</accession>
<name>A0A434A9Z6_9FLAO</name>
<reference evidence="3" key="1">
    <citation type="journal article" date="2019" name="Syst. Appl. Microbiol.">
        <title>Flavobacterium circumlabens sp. nov. and Flavobacterium cupreum sp. nov., two psychrotrophic species isolated from Antarctic environmental samples.</title>
        <authorList>
            <person name="Kralova S."/>
            <person name="Busse H.-J."/>
            <person name="Svec P."/>
            <person name="Maslanova I."/>
            <person name="Stankova E."/>
            <person name="Bartak M."/>
            <person name="Sedlacek I."/>
        </authorList>
    </citation>
    <scope>NUCLEOTIDE SEQUENCE [LARGE SCALE GENOMIC DNA]</scope>
    <source>
        <strain evidence="3">CCM 8825</strain>
    </source>
</reference>
<dbReference type="EMBL" id="QWDM01000004">
    <property type="protein sequence ID" value="RUT71177.1"/>
    <property type="molecule type" value="Genomic_DNA"/>
</dbReference>